<feature type="transmembrane region" description="Helical" evidence="5">
    <location>
        <begin position="341"/>
        <end position="364"/>
    </location>
</feature>
<dbReference type="EMBL" id="CAJNOR010007521">
    <property type="protein sequence ID" value="CAF1618733.1"/>
    <property type="molecule type" value="Genomic_DNA"/>
</dbReference>
<evidence type="ECO:0000256" key="4">
    <source>
        <dbReference type="ARBA" id="ARBA00023136"/>
    </source>
</evidence>
<dbReference type="GO" id="GO:0016020">
    <property type="term" value="C:membrane"/>
    <property type="evidence" value="ECO:0007669"/>
    <property type="project" value="UniProtKB-SubCell"/>
</dbReference>
<keyword evidence="4 5" id="KW-0472">Membrane</keyword>
<dbReference type="InterPro" id="IPR017452">
    <property type="entry name" value="GPCR_Rhodpsn_7TM"/>
</dbReference>
<evidence type="ECO:0000259" key="6">
    <source>
        <dbReference type="PROSITE" id="PS50262"/>
    </source>
</evidence>
<dbReference type="SUPFAM" id="SSF81321">
    <property type="entry name" value="Family A G protein-coupled receptor-like"/>
    <property type="match status" value="1"/>
</dbReference>
<organism evidence="7 8">
    <name type="scientific">Adineta ricciae</name>
    <name type="common">Rotifer</name>
    <dbReference type="NCBI Taxonomy" id="249248"/>
    <lineage>
        <taxon>Eukaryota</taxon>
        <taxon>Metazoa</taxon>
        <taxon>Spiralia</taxon>
        <taxon>Gnathifera</taxon>
        <taxon>Rotifera</taxon>
        <taxon>Eurotatoria</taxon>
        <taxon>Bdelloidea</taxon>
        <taxon>Adinetida</taxon>
        <taxon>Adinetidae</taxon>
        <taxon>Adineta</taxon>
    </lineage>
</organism>
<gene>
    <name evidence="7" type="ORF">XAT740_LOCUS49933</name>
</gene>
<comment type="caution">
    <text evidence="7">The sequence shown here is derived from an EMBL/GenBank/DDBJ whole genome shotgun (WGS) entry which is preliminary data.</text>
</comment>
<keyword evidence="2 5" id="KW-0812">Transmembrane</keyword>
<feature type="transmembrane region" description="Helical" evidence="5">
    <location>
        <begin position="260"/>
        <end position="285"/>
    </location>
</feature>
<feature type="transmembrane region" description="Helical" evidence="5">
    <location>
        <begin position="69"/>
        <end position="96"/>
    </location>
</feature>
<keyword evidence="8" id="KW-1185">Reference proteome</keyword>
<dbReference type="Gene3D" id="1.20.1070.10">
    <property type="entry name" value="Rhodopsin 7-helix transmembrane proteins"/>
    <property type="match status" value="1"/>
</dbReference>
<evidence type="ECO:0000313" key="7">
    <source>
        <dbReference type="EMBL" id="CAF1618733.1"/>
    </source>
</evidence>
<evidence type="ECO:0000256" key="5">
    <source>
        <dbReference type="SAM" id="Phobius"/>
    </source>
</evidence>
<evidence type="ECO:0000256" key="3">
    <source>
        <dbReference type="ARBA" id="ARBA00022989"/>
    </source>
</evidence>
<evidence type="ECO:0000256" key="2">
    <source>
        <dbReference type="ARBA" id="ARBA00022692"/>
    </source>
</evidence>
<comment type="subcellular location">
    <subcellularLocation>
        <location evidence="1">Membrane</location>
    </subcellularLocation>
</comment>
<reference evidence="7" key="1">
    <citation type="submission" date="2021-02" db="EMBL/GenBank/DDBJ databases">
        <authorList>
            <person name="Nowell W R."/>
        </authorList>
    </citation>
    <scope>NUCLEOTIDE SEQUENCE</scope>
</reference>
<evidence type="ECO:0000313" key="8">
    <source>
        <dbReference type="Proteomes" id="UP000663828"/>
    </source>
</evidence>
<feature type="transmembrane region" description="Helical" evidence="5">
    <location>
        <begin position="311"/>
        <end position="335"/>
    </location>
</feature>
<feature type="transmembrane region" description="Helical" evidence="5">
    <location>
        <begin position="108"/>
        <end position="133"/>
    </location>
</feature>
<dbReference type="PROSITE" id="PS50262">
    <property type="entry name" value="G_PROTEIN_RECEP_F1_2"/>
    <property type="match status" value="1"/>
</dbReference>
<name>A0A816C5U6_ADIRI</name>
<dbReference type="Proteomes" id="UP000663828">
    <property type="component" value="Unassembled WGS sequence"/>
</dbReference>
<proteinExistence type="predicted"/>
<feature type="domain" description="G-protein coupled receptors family 1 profile" evidence="6">
    <location>
        <begin position="88"/>
        <end position="369"/>
    </location>
</feature>
<sequence>MFAKTGNNLRFSTSSVQRISLLKDFVTDVSTYCHIGGPCNTQVKSIGLILDDILRNETNRNRSITDQSLIIKLSAGLAIIMLVAGITSSVCSLLTFRNVSLRRVGCGWYLLASSITSLLTVSMFTIKFWFVILTQINTNVHLSILKGGCKLIETLLKLFLYWDAWLNACVAIERAVNVYKGVSFNKEKSIRYAQWIIFILPFSIMATIIHEPLHRQVFTYRATEEKWTDKGFELSEKTEADPTYWCTTSYSQSVQNYNTIILFIHLLGPFIANFVSALFVIIASVRRRVRAQNIQTYKEHIHEQWKEHKQIVISPIILLLLSTPRLVISLLSACLKVSDYVWLYLSAYFISFLPSILIFVVFVIPSTLYRNTFKESFLKLCKRQ</sequence>
<keyword evidence="3 5" id="KW-1133">Transmembrane helix</keyword>
<feature type="transmembrane region" description="Helical" evidence="5">
    <location>
        <begin position="192"/>
        <end position="210"/>
    </location>
</feature>
<dbReference type="AlphaFoldDB" id="A0A816C5U6"/>
<accession>A0A816C5U6</accession>
<evidence type="ECO:0000256" key="1">
    <source>
        <dbReference type="ARBA" id="ARBA00004370"/>
    </source>
</evidence>
<protein>
    <recommendedName>
        <fullName evidence="6">G-protein coupled receptors family 1 profile domain-containing protein</fullName>
    </recommendedName>
</protein>